<keyword evidence="2" id="KW-1185">Reference proteome</keyword>
<organism evidence="1 2">
    <name type="scientific">Linum trigynum</name>
    <dbReference type="NCBI Taxonomy" id="586398"/>
    <lineage>
        <taxon>Eukaryota</taxon>
        <taxon>Viridiplantae</taxon>
        <taxon>Streptophyta</taxon>
        <taxon>Embryophyta</taxon>
        <taxon>Tracheophyta</taxon>
        <taxon>Spermatophyta</taxon>
        <taxon>Magnoliopsida</taxon>
        <taxon>eudicotyledons</taxon>
        <taxon>Gunneridae</taxon>
        <taxon>Pentapetalae</taxon>
        <taxon>rosids</taxon>
        <taxon>fabids</taxon>
        <taxon>Malpighiales</taxon>
        <taxon>Linaceae</taxon>
        <taxon>Linum</taxon>
    </lineage>
</organism>
<accession>A0AAV2D7T9</accession>
<protein>
    <submittedName>
        <fullName evidence="1">Uncharacterized protein</fullName>
    </submittedName>
</protein>
<gene>
    <name evidence="1" type="ORF">LTRI10_LOCUS12076</name>
</gene>
<evidence type="ECO:0000313" key="1">
    <source>
        <dbReference type="EMBL" id="CAL1369497.1"/>
    </source>
</evidence>
<dbReference type="Proteomes" id="UP001497516">
    <property type="component" value="Chromosome 2"/>
</dbReference>
<evidence type="ECO:0000313" key="2">
    <source>
        <dbReference type="Proteomes" id="UP001497516"/>
    </source>
</evidence>
<reference evidence="1 2" key="1">
    <citation type="submission" date="2024-04" db="EMBL/GenBank/DDBJ databases">
        <authorList>
            <person name="Fracassetti M."/>
        </authorList>
    </citation>
    <scope>NUCLEOTIDE SEQUENCE [LARGE SCALE GENOMIC DNA]</scope>
</reference>
<proteinExistence type="predicted"/>
<dbReference type="EMBL" id="OZ034815">
    <property type="protein sequence ID" value="CAL1369497.1"/>
    <property type="molecule type" value="Genomic_DNA"/>
</dbReference>
<sequence length="88" mass="9979">MAYCIHPAEDVEQQLINPLLNEPNSASSNNEICERWENLCPYLLNSIYARLPTYIDGTEFGSVCQNWRRIHCAATLSTTPLPLTVEKP</sequence>
<name>A0AAV2D7T9_9ROSI</name>
<dbReference type="AlphaFoldDB" id="A0AAV2D7T9"/>